<dbReference type="STRING" id="1182541.W9XVY3"/>
<dbReference type="RefSeq" id="XP_007726626.1">
    <property type="nucleotide sequence ID" value="XM_007728436.1"/>
</dbReference>
<evidence type="ECO:0000313" key="1">
    <source>
        <dbReference type="EMBL" id="EXJ81505.1"/>
    </source>
</evidence>
<evidence type="ECO:0008006" key="3">
    <source>
        <dbReference type="Google" id="ProtNLM"/>
    </source>
</evidence>
<dbReference type="HOGENOM" id="CLU_040048_0_0_1"/>
<gene>
    <name evidence="1" type="ORF">A1O1_07569</name>
</gene>
<dbReference type="Proteomes" id="UP000019484">
    <property type="component" value="Unassembled WGS sequence"/>
</dbReference>
<dbReference type="OrthoDB" id="2687876at2759"/>
<organism evidence="1 2">
    <name type="scientific">Capronia coronata CBS 617.96</name>
    <dbReference type="NCBI Taxonomy" id="1182541"/>
    <lineage>
        <taxon>Eukaryota</taxon>
        <taxon>Fungi</taxon>
        <taxon>Dikarya</taxon>
        <taxon>Ascomycota</taxon>
        <taxon>Pezizomycotina</taxon>
        <taxon>Eurotiomycetes</taxon>
        <taxon>Chaetothyriomycetidae</taxon>
        <taxon>Chaetothyriales</taxon>
        <taxon>Herpotrichiellaceae</taxon>
        <taxon>Capronia</taxon>
    </lineage>
</organism>
<dbReference type="EMBL" id="AMWN01000007">
    <property type="protein sequence ID" value="EXJ81505.1"/>
    <property type="molecule type" value="Genomic_DNA"/>
</dbReference>
<dbReference type="GeneID" id="19162425"/>
<protein>
    <recommendedName>
        <fullName evidence="3">F-box domain-containing protein</fullName>
    </recommendedName>
</protein>
<sequence>MSSHQSLSAEMLINRIAYQPDLILNTMITIPEPTKRAAINPQRKSSTLEVLDNLPLELLQMVLTTLDFQIFHGSRKSVREPLLLQSLPSYRDLIEYAPRTIAALAKTRLDCYHTIAVLHAALLSERCVSCGNYGAFLFLPSCERCCYQCLRRNQSFWVIPASLATKCFHLNASQLREIPHLLSVPGFYPIRGFTLRKRRINLVGVKSAKTVALKIHGSIQNMAQDPLISERDDTLSDEEFSYFRSLMPDKKVDRINMFRWLQKAPLHPFDRDPVMLPMQKNMPSNNYKGMGSIFFPSLLSNARLETGLWCRGCVYTCRLYNSERRAEVEIALSDSIPQDRDPLKILLGLQHRARSRTQFLEHVEHCYGAQRMLAES</sequence>
<evidence type="ECO:0000313" key="2">
    <source>
        <dbReference type="Proteomes" id="UP000019484"/>
    </source>
</evidence>
<dbReference type="AlphaFoldDB" id="W9XVY3"/>
<keyword evidence="2" id="KW-1185">Reference proteome</keyword>
<name>W9XVY3_9EURO</name>
<reference evidence="1 2" key="1">
    <citation type="submission" date="2013-03" db="EMBL/GenBank/DDBJ databases">
        <title>The Genome Sequence of Capronia coronata CBS 617.96.</title>
        <authorList>
            <consortium name="The Broad Institute Genomics Platform"/>
            <person name="Cuomo C."/>
            <person name="de Hoog S."/>
            <person name="Gorbushina A."/>
            <person name="Walker B."/>
            <person name="Young S.K."/>
            <person name="Zeng Q."/>
            <person name="Gargeya S."/>
            <person name="Fitzgerald M."/>
            <person name="Haas B."/>
            <person name="Abouelleil A."/>
            <person name="Allen A.W."/>
            <person name="Alvarado L."/>
            <person name="Arachchi H.M."/>
            <person name="Berlin A.M."/>
            <person name="Chapman S.B."/>
            <person name="Gainer-Dewar J."/>
            <person name="Goldberg J."/>
            <person name="Griggs A."/>
            <person name="Gujja S."/>
            <person name="Hansen M."/>
            <person name="Howarth C."/>
            <person name="Imamovic A."/>
            <person name="Ireland A."/>
            <person name="Larimer J."/>
            <person name="McCowan C."/>
            <person name="Murphy C."/>
            <person name="Pearson M."/>
            <person name="Poon T.W."/>
            <person name="Priest M."/>
            <person name="Roberts A."/>
            <person name="Saif S."/>
            <person name="Shea T."/>
            <person name="Sisk P."/>
            <person name="Sykes S."/>
            <person name="Wortman J."/>
            <person name="Nusbaum C."/>
            <person name="Birren B."/>
        </authorList>
    </citation>
    <scope>NUCLEOTIDE SEQUENCE [LARGE SCALE GENOMIC DNA]</scope>
    <source>
        <strain evidence="1 2">CBS 617.96</strain>
    </source>
</reference>
<accession>W9XVY3</accession>
<dbReference type="eggNOG" id="ENOG502S0Y1">
    <property type="taxonomic scope" value="Eukaryota"/>
</dbReference>
<comment type="caution">
    <text evidence="1">The sequence shown here is derived from an EMBL/GenBank/DDBJ whole genome shotgun (WGS) entry which is preliminary data.</text>
</comment>
<proteinExistence type="predicted"/>